<dbReference type="InterPro" id="IPR009297">
    <property type="entry name" value="DUF952"/>
</dbReference>
<comment type="caution">
    <text evidence="1">The sequence shown here is derived from an EMBL/GenBank/DDBJ whole genome shotgun (WGS) entry which is preliminary data.</text>
</comment>
<dbReference type="Proteomes" id="UP000192276">
    <property type="component" value="Unassembled WGS sequence"/>
</dbReference>
<dbReference type="AlphaFoldDB" id="A0A1V9FR65"/>
<keyword evidence="2" id="KW-1185">Reference proteome</keyword>
<dbReference type="STRING" id="550983.A4R26_19800"/>
<dbReference type="PANTHER" id="PTHR34129:SF1">
    <property type="entry name" value="DUF952 DOMAIN-CONTAINING PROTEIN"/>
    <property type="match status" value="1"/>
</dbReference>
<evidence type="ECO:0008006" key="3">
    <source>
        <dbReference type="Google" id="ProtNLM"/>
    </source>
</evidence>
<reference evidence="2" key="1">
    <citation type="submission" date="2016-04" db="EMBL/GenBank/DDBJ databases">
        <authorList>
            <person name="Chen L."/>
            <person name="Zhuang W."/>
            <person name="Wang G."/>
        </authorList>
    </citation>
    <scope>NUCLEOTIDE SEQUENCE [LARGE SCALE GENOMIC DNA]</scope>
    <source>
        <strain evidence="2">208</strain>
    </source>
</reference>
<protein>
    <recommendedName>
        <fullName evidence="3">DUF952 domain-containing protein</fullName>
    </recommendedName>
</protein>
<accession>A0A1V9FR65</accession>
<name>A0A1V9FR65_9BACT</name>
<dbReference type="Pfam" id="PF06108">
    <property type="entry name" value="DUF952"/>
    <property type="match status" value="1"/>
</dbReference>
<dbReference type="SUPFAM" id="SSF56399">
    <property type="entry name" value="ADP-ribosylation"/>
    <property type="match status" value="1"/>
</dbReference>
<organism evidence="1 2">
    <name type="scientific">Niastella populi</name>
    <dbReference type="NCBI Taxonomy" id="550983"/>
    <lineage>
        <taxon>Bacteria</taxon>
        <taxon>Pseudomonadati</taxon>
        <taxon>Bacteroidota</taxon>
        <taxon>Chitinophagia</taxon>
        <taxon>Chitinophagales</taxon>
        <taxon>Chitinophagaceae</taxon>
        <taxon>Niastella</taxon>
    </lineage>
</organism>
<evidence type="ECO:0000313" key="2">
    <source>
        <dbReference type="Proteomes" id="UP000192276"/>
    </source>
</evidence>
<sequence>MPVIYHITSCNEWEAAFAKGSYAAPSLETEGFIHCCTRSQVQGVLQRYFKGATDLVLLEIATEKIQSRLVYEWSPAGADEFPHIYGPINTDAVISTGSPFNL</sequence>
<dbReference type="RefSeq" id="WP_081164307.1">
    <property type="nucleotide sequence ID" value="NZ_LWBP01000145.1"/>
</dbReference>
<dbReference type="Gene3D" id="3.20.170.20">
    <property type="entry name" value="Protein of unknown function DUF952"/>
    <property type="match status" value="1"/>
</dbReference>
<dbReference type="PANTHER" id="PTHR34129">
    <property type="entry name" value="BLR1139 PROTEIN"/>
    <property type="match status" value="1"/>
</dbReference>
<evidence type="ECO:0000313" key="1">
    <source>
        <dbReference type="EMBL" id="OQP60844.1"/>
    </source>
</evidence>
<dbReference type="EMBL" id="LWBP01000145">
    <property type="protein sequence ID" value="OQP60844.1"/>
    <property type="molecule type" value="Genomic_DNA"/>
</dbReference>
<dbReference type="OrthoDB" id="5638018at2"/>
<gene>
    <name evidence="1" type="ORF">A4R26_19800</name>
</gene>
<proteinExistence type="predicted"/>